<name>A0A852Z4N4_9ACTN</name>
<dbReference type="AlphaFoldDB" id="A0A852Z4N4"/>
<protein>
    <submittedName>
        <fullName evidence="8">Putative integral membrane protein (TIGR00698 family)</fullName>
    </submittedName>
</protein>
<feature type="transmembrane region" description="Helical" evidence="7">
    <location>
        <begin position="286"/>
        <end position="305"/>
    </location>
</feature>
<feature type="transmembrane region" description="Helical" evidence="7">
    <location>
        <begin position="143"/>
        <end position="164"/>
    </location>
</feature>
<feature type="transmembrane region" description="Helical" evidence="7">
    <location>
        <begin position="317"/>
        <end position="338"/>
    </location>
</feature>
<evidence type="ECO:0000313" key="9">
    <source>
        <dbReference type="Proteomes" id="UP000579605"/>
    </source>
</evidence>
<evidence type="ECO:0000256" key="6">
    <source>
        <dbReference type="ARBA" id="ARBA00023136"/>
    </source>
</evidence>
<keyword evidence="4 7" id="KW-0812">Transmembrane</keyword>
<evidence type="ECO:0000256" key="4">
    <source>
        <dbReference type="ARBA" id="ARBA00022692"/>
    </source>
</evidence>
<organism evidence="8 9">
    <name type="scientific">Actinopolymorpha rutila</name>
    <dbReference type="NCBI Taxonomy" id="446787"/>
    <lineage>
        <taxon>Bacteria</taxon>
        <taxon>Bacillati</taxon>
        <taxon>Actinomycetota</taxon>
        <taxon>Actinomycetes</taxon>
        <taxon>Propionibacteriales</taxon>
        <taxon>Actinopolymorphaceae</taxon>
        <taxon>Actinopolymorpha</taxon>
    </lineage>
</organism>
<evidence type="ECO:0000256" key="7">
    <source>
        <dbReference type="SAM" id="Phobius"/>
    </source>
</evidence>
<dbReference type="Pfam" id="PF03601">
    <property type="entry name" value="Cons_hypoth698"/>
    <property type="match status" value="1"/>
</dbReference>
<comment type="subcellular location">
    <subcellularLocation>
        <location evidence="1">Cell membrane</location>
        <topology evidence="1">Multi-pass membrane protein</topology>
    </subcellularLocation>
</comment>
<dbReference type="InterPro" id="IPR018383">
    <property type="entry name" value="UPF0324_pro"/>
</dbReference>
<keyword evidence="6 7" id="KW-0472">Membrane</keyword>
<evidence type="ECO:0000256" key="5">
    <source>
        <dbReference type="ARBA" id="ARBA00022989"/>
    </source>
</evidence>
<evidence type="ECO:0000256" key="1">
    <source>
        <dbReference type="ARBA" id="ARBA00004651"/>
    </source>
</evidence>
<comment type="similarity">
    <text evidence="2">Belongs to the UPF0324 family.</text>
</comment>
<keyword evidence="9" id="KW-1185">Reference proteome</keyword>
<keyword evidence="3" id="KW-1003">Cell membrane</keyword>
<dbReference type="PANTHER" id="PTHR30106">
    <property type="entry name" value="INNER MEMBRANE PROTEIN YEIH-RELATED"/>
    <property type="match status" value="1"/>
</dbReference>
<reference evidence="8 9" key="1">
    <citation type="submission" date="2020-07" db="EMBL/GenBank/DDBJ databases">
        <title>Sequencing the genomes of 1000 actinobacteria strains.</title>
        <authorList>
            <person name="Klenk H.-P."/>
        </authorList>
    </citation>
    <scope>NUCLEOTIDE SEQUENCE [LARGE SCALE GENOMIC DNA]</scope>
    <source>
        <strain evidence="8 9">DSM 18448</strain>
    </source>
</reference>
<comment type="caution">
    <text evidence="8">The sequence shown here is derived from an EMBL/GenBank/DDBJ whole genome shotgun (WGS) entry which is preliminary data.</text>
</comment>
<keyword evidence="5 7" id="KW-1133">Transmembrane helix</keyword>
<dbReference type="EMBL" id="JACBZH010000001">
    <property type="protein sequence ID" value="NYH87914.1"/>
    <property type="molecule type" value="Genomic_DNA"/>
</dbReference>
<feature type="transmembrane region" description="Helical" evidence="7">
    <location>
        <begin position="60"/>
        <end position="78"/>
    </location>
</feature>
<sequence length="342" mass="33674">MPAIPAALTILATALVATVLGGYVPVVGAPVVALALGVLLTSTCPPVARLRPRLALPGRWCLQAAVVVLGTSLSLRQIAHTGLASLPVLAGTLGIALVATPLLGRALGVNGGLRTLVGAGTAICGASAIAATAGVIAVTEAEIAYAVATIFAFNIAAVVVFPVLGHLLDLSSTGFGLWAGSAVNDTSSVVAVGYAFGAAAGTHAVVVKLTRTLAIVPLTLGLAFVQARAARAAANSSPSGDGTATAPGPRAFPRLRQVVPGFVVLFVAAALANSLGLVPAAVHAPLGHVAAFLVTAALAAVGLGTRLGELRTTGPRPLLLGALLWVCVAGTALLLQAATGQW</sequence>
<feature type="transmembrane region" description="Helical" evidence="7">
    <location>
        <begin position="258"/>
        <end position="280"/>
    </location>
</feature>
<dbReference type="PANTHER" id="PTHR30106:SF1">
    <property type="entry name" value="UPF0324 MEMBRANE PROTEIN FN0533"/>
    <property type="match status" value="1"/>
</dbReference>
<dbReference type="RefSeq" id="WP_202889116.1">
    <property type="nucleotide sequence ID" value="NZ_BAAARR010000015.1"/>
</dbReference>
<proteinExistence type="inferred from homology"/>
<feature type="transmembrane region" description="Helical" evidence="7">
    <location>
        <begin position="116"/>
        <end position="137"/>
    </location>
</feature>
<evidence type="ECO:0000313" key="8">
    <source>
        <dbReference type="EMBL" id="NYH87914.1"/>
    </source>
</evidence>
<dbReference type="Proteomes" id="UP000579605">
    <property type="component" value="Unassembled WGS sequence"/>
</dbReference>
<dbReference type="GO" id="GO:0005886">
    <property type="term" value="C:plasma membrane"/>
    <property type="evidence" value="ECO:0007669"/>
    <property type="project" value="UniProtKB-SubCell"/>
</dbReference>
<evidence type="ECO:0000256" key="3">
    <source>
        <dbReference type="ARBA" id="ARBA00022475"/>
    </source>
</evidence>
<evidence type="ECO:0000256" key="2">
    <source>
        <dbReference type="ARBA" id="ARBA00007977"/>
    </source>
</evidence>
<gene>
    <name evidence="8" type="ORF">F4554_000552</name>
</gene>
<feature type="transmembrane region" description="Helical" evidence="7">
    <location>
        <begin position="84"/>
        <end position="104"/>
    </location>
</feature>
<accession>A0A852Z4N4</accession>